<reference evidence="2 3" key="1">
    <citation type="journal article" date="2010" name="Nat. Biotechnol.">
        <title>Genome sequence of the model mushroom Schizophyllum commune.</title>
        <authorList>
            <person name="Ohm R.A."/>
            <person name="de Jong J.F."/>
            <person name="Lugones L.G."/>
            <person name="Aerts A."/>
            <person name="Kothe E."/>
            <person name="Stajich J.E."/>
            <person name="de Vries R.P."/>
            <person name="Record E."/>
            <person name="Levasseur A."/>
            <person name="Baker S.E."/>
            <person name="Bartholomew K.A."/>
            <person name="Coutinho P.M."/>
            <person name="Erdmann S."/>
            <person name="Fowler T.J."/>
            <person name="Gathman A.C."/>
            <person name="Lombard V."/>
            <person name="Henrissat B."/>
            <person name="Knabe N."/>
            <person name="Kuees U."/>
            <person name="Lilly W.W."/>
            <person name="Lindquist E."/>
            <person name="Lucas S."/>
            <person name="Magnuson J.K."/>
            <person name="Piumi F."/>
            <person name="Raudaskoski M."/>
            <person name="Salamov A."/>
            <person name="Schmutz J."/>
            <person name="Schwarze F.W.M.R."/>
            <person name="vanKuyk P.A."/>
            <person name="Horton J.S."/>
            <person name="Grigoriev I.V."/>
            <person name="Woesten H.A.B."/>
        </authorList>
    </citation>
    <scope>NUCLEOTIDE SEQUENCE [LARGE SCALE GENOMIC DNA]</scope>
    <source>
        <strain evidence="3">H4-8 / FGSC 9210</strain>
    </source>
</reference>
<feature type="compositionally biased region" description="Low complexity" evidence="1">
    <location>
        <begin position="142"/>
        <end position="151"/>
    </location>
</feature>
<dbReference type="HOGENOM" id="CLU_234016_0_0_1"/>
<protein>
    <submittedName>
        <fullName evidence="2">Uncharacterized protein</fullName>
    </submittedName>
</protein>
<feature type="non-terminal residue" evidence="2">
    <location>
        <position position="1995"/>
    </location>
</feature>
<dbReference type="Proteomes" id="UP000007431">
    <property type="component" value="Unassembled WGS sequence"/>
</dbReference>
<feature type="region of interest" description="Disordered" evidence="1">
    <location>
        <begin position="1878"/>
        <end position="1901"/>
    </location>
</feature>
<feature type="region of interest" description="Disordered" evidence="1">
    <location>
        <begin position="29"/>
        <end position="59"/>
    </location>
</feature>
<gene>
    <name evidence="2" type="ORF">SCHCODRAFT_106319</name>
</gene>
<feature type="region of interest" description="Disordered" evidence="1">
    <location>
        <begin position="1906"/>
        <end position="1925"/>
    </location>
</feature>
<feature type="region of interest" description="Disordered" evidence="1">
    <location>
        <begin position="822"/>
        <end position="844"/>
    </location>
</feature>
<feature type="compositionally biased region" description="Polar residues" evidence="1">
    <location>
        <begin position="470"/>
        <end position="494"/>
    </location>
</feature>
<dbReference type="VEuPathDB" id="FungiDB:SCHCODRAFT_02707488"/>
<proteinExistence type="predicted"/>
<feature type="region of interest" description="Disordered" evidence="1">
    <location>
        <begin position="870"/>
        <end position="905"/>
    </location>
</feature>
<feature type="region of interest" description="Disordered" evidence="1">
    <location>
        <begin position="767"/>
        <end position="792"/>
    </location>
</feature>
<dbReference type="eggNOG" id="ENOG502SBYH">
    <property type="taxonomic scope" value="Eukaryota"/>
</dbReference>
<organism evidence="3">
    <name type="scientific">Schizophyllum commune (strain H4-8 / FGSC 9210)</name>
    <name type="common">Split gill fungus</name>
    <dbReference type="NCBI Taxonomy" id="578458"/>
    <lineage>
        <taxon>Eukaryota</taxon>
        <taxon>Fungi</taxon>
        <taxon>Dikarya</taxon>
        <taxon>Basidiomycota</taxon>
        <taxon>Agaricomycotina</taxon>
        <taxon>Agaricomycetes</taxon>
        <taxon>Agaricomycetidae</taxon>
        <taxon>Agaricales</taxon>
        <taxon>Schizophyllaceae</taxon>
        <taxon>Schizophyllum</taxon>
    </lineage>
</organism>
<feature type="compositionally biased region" description="Basic residues" evidence="1">
    <location>
        <begin position="44"/>
        <end position="59"/>
    </location>
</feature>
<accession>D8PUQ8</accession>
<name>D8PUQ8_SCHCM</name>
<dbReference type="GeneID" id="9586949"/>
<evidence type="ECO:0000313" key="3">
    <source>
        <dbReference type="Proteomes" id="UP000007431"/>
    </source>
</evidence>
<feature type="compositionally biased region" description="Low complexity" evidence="1">
    <location>
        <begin position="365"/>
        <end position="378"/>
    </location>
</feature>
<evidence type="ECO:0000313" key="2">
    <source>
        <dbReference type="EMBL" id="EFJ01449.1"/>
    </source>
</evidence>
<dbReference type="PANTHER" id="PTHR31912:SF34">
    <property type="entry name" value="NOTOCHORD-RELATED PROTEIN"/>
    <property type="match status" value="1"/>
</dbReference>
<feature type="region of interest" description="Disordered" evidence="1">
    <location>
        <begin position="87"/>
        <end position="519"/>
    </location>
</feature>
<evidence type="ECO:0000256" key="1">
    <source>
        <dbReference type="SAM" id="MobiDB-lite"/>
    </source>
</evidence>
<sequence>MADNASVSIHSARSESRLRLPRLHLPRVQFPSLGNRRGEARRAANSRRRASGSPRTRSRSRRFYRWLDGIADGFSRRLGTLEHALLHRAQRSGSRPGSVPRGRTGRSNLHRRARSGGSGVSEDHHECAGHGSEEPTEATAGPSNPRQPSPRNSEKLLPQTPEHSPPPSPTPQPSKDMHPPRDEPLLPTTRQEGPQPASSNFRPGEPSNSHGPADSPNMSTNNAPALPLHTKPSYATMDSTQVSQDFTPQTDSTKLTTPSGAPQKLPHGNVHSRPFIHASGSEAARHTPHHSSSRLHHTPAPAHPSPLRYYATNAELHPDLDPVDEEADGGEAGLNAEERPGPSPASESRPDFLTSTHAEGPQPAPSRSSPQTPRTSLSVARIDAILNNLPSWPKDHSHGSPPKNSGSLLNFGTHSPSVSVEPTKPAASTLSPRTRMTSTHKVEDRSQMSDSPSPSGGISAPPRDVPFAPQVSSSSAQNARPNQATASDSPTTPAQPSPVIAPANGAAPSPAHSNRPPYSRSYSVESLAATSSTLRGDLSVHSAHISQLQEVDAEPRVLKLCEVPQGFQETLRNAEHAARQAVERVPGSSPSGHAFDYATRRVALGVIAECIHHTRQVLQKFRKTEVNENTPRAREDADHYKDGLMSMQTTCALFLTTLGEGQDAALTCVLARLCHLRERIARCAKKIMKATLALSKHALREHLDGMKQVRAEYDARKTQYNADIRVMRQDRGSLHEMRMIEAIRHEKKDTHVLIARRMEAALSLDNVSPVEPASPPQIMSSDPPEILSSSPIASPAALAGPALANDPPETIYDDFSMAWSSAQTRDSVSPDEPAADASSSVDMWYPADSAQETDADVRGETEDGSEALLDAQEDSDESDGGSWEDEEVPDETTEDEVLPDSSGQYFPWGSKQKCTTSVLTAFPRSVFSEKELSAMRWAAMGCGATDVPTAKQIAYSRQQIIDVCGASAKKMTGAFGNTFTVLDLATILAHEWANPLVRPHVATLPEDGNGGMDRRSQASKWRKEVDPLLGGPMVRFGGKDYYVEEPALAFVGHEGFASPVLPLRFFTREGKPWAEARLLRVHPTQNEFLIDVRSPSNLEIPLASFALPYPEFVLAHATLGYPNPEQIHGMVTAGAQWVLDELVIEDCNLRSPNPYRAKAQGRQILSVPISCYCDDTSGNVSKKWNKHNSILFTLSGLAPEYIHLLYNIHFLATSNTAPPLEMFEAVVKQIQEIRQAGGVEAYDCKLEEEVLLMPWAMDFDGDNPMSSEFSCHVGLSGKCMCRLCMVEAPKESENRDEEQERVRKLLSTAAPRSKADIRLALNRQLDEVLRGAPSNMSTIATETGVKDKYFQHFADELASACARIKEKRQEDPAYQGTQYLIDEMKRLRSEMPEDIFSPVLRLDEFDPATDTPVEILHVVLLGFVKYFWRDAVSRQSDRGKEILIARINSFDTNGLNVARGRGATLVYYAGSLTGRDFRLVVQMAPSILPGLVPDVVYDAWLSLCRLCPLLYQHEISDVSAYVVRLEAAIDTFLATTALWNTAWFNKPKFHILLHAPAHIRRLGPAPLMSTEGYESFNHVIRCRSVHSPRHAPSHDIAQSFSWMHAVRHLLSGGYFQSGALGHQRRWRQAGCSVLKMIHSDANLVKFMGMTKVLRPSNAGQFKVMPNALPLERQDVQRLCTRQTLSSKELPSPVMHSCSKVIISNGDTVAPGGFVLARNGGASPALISKVVSILCDNRTSTVLGLLLQPFTIGPLALPYRLPSIAKDAVTPGLSWCSFSDCEAAVSVFHNCKRNGCVASRTRAVKRERTSTTLLEWEVRHESSPDDLVLNLAQLRSAASLQPLHPPTENPFTNRGDLLRRAVTNRRRIVEEGEKEVLTTSEPAVELSSASTRKRTRKSKEKAIAGSGNVAGMREGGPSTKRARKGKGTVAPVSAASLAPEGGALANPLVDTLSRNEGLVQHDHDHSPVISLPEAMRGQASALELQFINYDAGWYSR</sequence>
<feature type="compositionally biased region" description="Basic and acidic residues" evidence="1">
    <location>
        <begin position="121"/>
        <end position="133"/>
    </location>
</feature>
<feature type="compositionally biased region" description="Basic residues" evidence="1">
    <location>
        <begin position="286"/>
        <end position="297"/>
    </location>
</feature>
<keyword evidence="3" id="KW-1185">Reference proteome</keyword>
<dbReference type="EMBL" id="GL377303">
    <property type="protein sequence ID" value="EFJ01449.1"/>
    <property type="molecule type" value="Genomic_DNA"/>
</dbReference>
<dbReference type="InParanoid" id="D8PUQ8"/>
<feature type="compositionally biased region" description="Polar residues" evidence="1">
    <location>
        <begin position="236"/>
        <end position="260"/>
    </location>
</feature>
<feature type="compositionally biased region" description="Low complexity" evidence="1">
    <location>
        <begin position="783"/>
        <end position="792"/>
    </location>
</feature>
<feature type="compositionally biased region" description="Low complexity" evidence="1">
    <location>
        <begin position="826"/>
        <end position="842"/>
    </location>
</feature>
<feature type="compositionally biased region" description="Low complexity" evidence="1">
    <location>
        <begin position="449"/>
        <end position="462"/>
    </location>
</feature>
<feature type="compositionally biased region" description="Acidic residues" evidence="1">
    <location>
        <begin position="871"/>
        <end position="898"/>
    </location>
</feature>
<feature type="compositionally biased region" description="Polar residues" evidence="1">
    <location>
        <begin position="402"/>
        <end position="439"/>
    </location>
</feature>
<dbReference type="OrthoDB" id="2246127at2759"/>
<dbReference type="KEGG" id="scm:SCHCO_02707488"/>
<dbReference type="PANTHER" id="PTHR31912">
    <property type="entry name" value="IP13529P"/>
    <property type="match status" value="1"/>
</dbReference>
<feature type="compositionally biased region" description="Polar residues" evidence="1">
    <location>
        <begin position="188"/>
        <end position="223"/>
    </location>
</feature>
<feature type="compositionally biased region" description="Pro residues" evidence="1">
    <location>
        <begin position="163"/>
        <end position="172"/>
    </location>
</feature>
<feature type="compositionally biased region" description="Basic and acidic residues" evidence="1">
    <location>
        <begin position="175"/>
        <end position="184"/>
    </location>
</feature>